<name>A0A857FQY6_KOMXY</name>
<evidence type="ECO:0008006" key="4">
    <source>
        <dbReference type="Google" id="ProtNLM"/>
    </source>
</evidence>
<keyword evidence="1" id="KW-1133">Transmembrane helix</keyword>
<evidence type="ECO:0000313" key="2">
    <source>
        <dbReference type="EMBL" id="QHC36693.1"/>
    </source>
</evidence>
<dbReference type="OrthoDB" id="7285005at2"/>
<evidence type="ECO:0000313" key="3">
    <source>
        <dbReference type="Proteomes" id="UP000464674"/>
    </source>
</evidence>
<dbReference type="EMBL" id="CP041348">
    <property type="protein sequence ID" value="QHC36693.1"/>
    <property type="molecule type" value="Genomic_DNA"/>
</dbReference>
<gene>
    <name evidence="2" type="ORF">FMA36_15300</name>
</gene>
<dbReference type="RefSeq" id="WP_159263162.1">
    <property type="nucleotide sequence ID" value="NZ_CP041348.1"/>
</dbReference>
<feature type="transmembrane region" description="Helical" evidence="1">
    <location>
        <begin position="63"/>
        <end position="83"/>
    </location>
</feature>
<protein>
    <recommendedName>
        <fullName evidence="4">DUF3325 domain-containing protein</fullName>
    </recommendedName>
</protein>
<proteinExistence type="predicted"/>
<accession>A0A857FQY6</accession>
<organism evidence="2 3">
    <name type="scientific">Komagataeibacter xylinus</name>
    <name type="common">Gluconacetobacter xylinus</name>
    <dbReference type="NCBI Taxonomy" id="28448"/>
    <lineage>
        <taxon>Bacteria</taxon>
        <taxon>Pseudomonadati</taxon>
        <taxon>Pseudomonadota</taxon>
        <taxon>Alphaproteobacteria</taxon>
        <taxon>Acetobacterales</taxon>
        <taxon>Acetobacteraceae</taxon>
        <taxon>Komagataeibacter</taxon>
    </lineage>
</organism>
<reference evidence="2 3" key="1">
    <citation type="journal article" date="2020" name="Carbohydr. Polym.">
        <title>Characterization and optimization of production of bacterial cellulose from strain CGMCC 17276 based on whole-genome analysis.</title>
        <authorList>
            <person name="Lu T."/>
            <person name="Gao H."/>
            <person name="Liao B."/>
            <person name="Wu J."/>
            <person name="Zhang W."/>
            <person name="Huang J."/>
            <person name="Liu M."/>
            <person name="Huang J."/>
            <person name="Chang Z."/>
            <person name="Jin M."/>
            <person name="Yi Z."/>
            <person name="Jiang D."/>
        </authorList>
    </citation>
    <scope>NUCLEOTIDE SEQUENCE [LARGE SCALE GENOMIC DNA]</scope>
    <source>
        <strain evidence="2 3">CGMCC 17276</strain>
    </source>
</reference>
<keyword evidence="1" id="KW-0812">Transmembrane</keyword>
<evidence type="ECO:0000256" key="1">
    <source>
        <dbReference type="SAM" id="Phobius"/>
    </source>
</evidence>
<dbReference type="Proteomes" id="UP000464674">
    <property type="component" value="Chromosome"/>
</dbReference>
<keyword evidence="1" id="KW-0472">Membrane</keyword>
<sequence length="91" mass="9618">MTFLFLVALWLAGFMGHAALWPMRYGLPARGPTGQRLARMMRLGLPLGALGLAVGVQGPVMGLLSWFAALSSGGLLAASLLALRSRQANRP</sequence>
<dbReference type="AlphaFoldDB" id="A0A857FQY6"/>